<evidence type="ECO:0000313" key="1">
    <source>
        <dbReference type="EMBL" id="MBA4610760.1"/>
    </source>
</evidence>
<dbReference type="Proteomes" id="UP000559404">
    <property type="component" value="Unassembled WGS sequence"/>
</dbReference>
<reference evidence="1 2" key="2">
    <citation type="submission" date="2020-08" db="EMBL/GenBank/DDBJ databases">
        <title>Stappia taiwanensis sp. nov., isolated from a coastal thermal spring.</title>
        <authorList>
            <person name="Kampfer P."/>
        </authorList>
    </citation>
    <scope>NUCLEOTIDE SEQUENCE [LARGE SCALE GENOMIC DNA]</scope>
    <source>
        <strain evidence="1 2">DSM 23284</strain>
    </source>
</reference>
<dbReference type="EMBL" id="JACEON010000003">
    <property type="protein sequence ID" value="MBA4610760.1"/>
    <property type="molecule type" value="Genomic_DNA"/>
</dbReference>
<accession>A0A838XV84</accession>
<protein>
    <submittedName>
        <fullName evidence="1">DNA packaging protein</fullName>
    </submittedName>
</protein>
<dbReference type="AlphaFoldDB" id="A0A838XV84"/>
<evidence type="ECO:0000313" key="2">
    <source>
        <dbReference type="Proteomes" id="UP000559404"/>
    </source>
</evidence>
<sequence>MRKVHMSDMIGEPRTLRKSDFAKVANVSPGRVSQMIRAGLPVEPDGRIDVARGRLWIQSNIDPKRSAAQSDQGDLPLAARTDAATERARLVKEQADHAALKNALLRQDLLPAADVEREWTDMLRRVRSRLLAVPSRLRQVLPHLTAHDVGAIDTELRHALEDLANAE</sequence>
<proteinExistence type="predicted"/>
<reference evidence="1 2" key="1">
    <citation type="submission" date="2020-07" db="EMBL/GenBank/DDBJ databases">
        <authorList>
            <person name="Li M."/>
        </authorList>
    </citation>
    <scope>NUCLEOTIDE SEQUENCE [LARGE SCALE GENOMIC DNA]</scope>
    <source>
        <strain evidence="1 2">DSM 23284</strain>
    </source>
</reference>
<organism evidence="1 2">
    <name type="scientific">Stappia taiwanensis</name>
    <dbReference type="NCBI Taxonomy" id="992267"/>
    <lineage>
        <taxon>Bacteria</taxon>
        <taxon>Pseudomonadati</taxon>
        <taxon>Pseudomonadota</taxon>
        <taxon>Alphaproteobacteria</taxon>
        <taxon>Hyphomicrobiales</taxon>
        <taxon>Stappiaceae</taxon>
        <taxon>Stappia</taxon>
    </lineage>
</organism>
<name>A0A838XV84_9HYPH</name>
<comment type="caution">
    <text evidence="1">The sequence shown here is derived from an EMBL/GenBank/DDBJ whole genome shotgun (WGS) entry which is preliminary data.</text>
</comment>
<keyword evidence="2" id="KW-1185">Reference proteome</keyword>
<gene>
    <name evidence="1" type="ORF">H1W37_03795</name>
</gene>